<keyword evidence="4" id="KW-0249">Electron transport</keyword>
<dbReference type="Proteomes" id="UP000190896">
    <property type="component" value="Unassembled WGS sequence"/>
</dbReference>
<evidence type="ECO:0000256" key="1">
    <source>
        <dbReference type="ARBA" id="ARBA00022448"/>
    </source>
</evidence>
<evidence type="ECO:0000256" key="7">
    <source>
        <dbReference type="PIRSR" id="PIRSR000027-2"/>
    </source>
</evidence>
<keyword evidence="5 6" id="KW-0408">Iron</keyword>
<keyword evidence="3 6" id="KW-0479">Metal-binding</keyword>
<evidence type="ECO:0000256" key="5">
    <source>
        <dbReference type="ARBA" id="ARBA00023004"/>
    </source>
</evidence>
<gene>
    <name evidence="9" type="ORF">BOW51_01495</name>
</gene>
<comment type="PTM">
    <text evidence="7">Binds 1 heme group per subunit.</text>
</comment>
<name>A0A1T2KXL4_9GAMM</name>
<feature type="binding site" description="covalent" evidence="7">
    <location>
        <position position="140"/>
    </location>
    <ligand>
        <name>heme c</name>
        <dbReference type="ChEBI" id="CHEBI:61717"/>
    </ligand>
</feature>
<keyword evidence="10" id="KW-1185">Reference proteome</keyword>
<evidence type="ECO:0000313" key="10">
    <source>
        <dbReference type="Proteomes" id="UP000190896"/>
    </source>
</evidence>
<evidence type="ECO:0000256" key="8">
    <source>
        <dbReference type="SAM" id="SignalP"/>
    </source>
</evidence>
<sequence>MRVSNFAVAAIAPLAFATQVAIADSHGKAVEYRQAVMTTYGWNFKPMGAMVNNKAPYDAEKFKHHATDLAAAAHLDLLSGFPEDSEHEESDVKSEIWLNWENFEQKYRNFQEKAAALNAAADSADLDKIRPTFGATAKTCKDCHKAFRE</sequence>
<keyword evidence="8" id="KW-0732">Signal</keyword>
<comment type="caution">
    <text evidence="9">The sequence shown here is derived from an EMBL/GenBank/DDBJ whole genome shotgun (WGS) entry which is preliminary data.</text>
</comment>
<dbReference type="GO" id="GO:0022900">
    <property type="term" value="P:electron transport chain"/>
    <property type="evidence" value="ECO:0007669"/>
    <property type="project" value="InterPro"/>
</dbReference>
<dbReference type="InterPro" id="IPR010980">
    <property type="entry name" value="Cyt_c/b562"/>
</dbReference>
<dbReference type="EMBL" id="MPRJ01000006">
    <property type="protein sequence ID" value="OOZ37599.1"/>
    <property type="molecule type" value="Genomic_DNA"/>
</dbReference>
<dbReference type="SUPFAM" id="SSF47175">
    <property type="entry name" value="Cytochromes"/>
    <property type="match status" value="1"/>
</dbReference>
<evidence type="ECO:0000256" key="3">
    <source>
        <dbReference type="ARBA" id="ARBA00022723"/>
    </source>
</evidence>
<feature type="binding site" description="axial binding residue" evidence="6">
    <location>
        <position position="144"/>
    </location>
    <ligand>
        <name>heme c</name>
        <dbReference type="ChEBI" id="CHEBI:61717"/>
    </ligand>
    <ligandPart>
        <name>Fe</name>
        <dbReference type="ChEBI" id="CHEBI:18248"/>
    </ligandPart>
</feature>
<dbReference type="OrthoDB" id="5520910at2"/>
<dbReference type="PROSITE" id="PS51009">
    <property type="entry name" value="CYTCII"/>
    <property type="match status" value="1"/>
</dbReference>
<dbReference type="GO" id="GO:0005506">
    <property type="term" value="F:iron ion binding"/>
    <property type="evidence" value="ECO:0007669"/>
    <property type="project" value="InterPro"/>
</dbReference>
<evidence type="ECO:0008006" key="11">
    <source>
        <dbReference type="Google" id="ProtNLM"/>
    </source>
</evidence>
<dbReference type="RefSeq" id="WP_078485761.1">
    <property type="nucleotide sequence ID" value="NZ_MPRJ01000006.1"/>
</dbReference>
<keyword evidence="2 7" id="KW-0349">Heme</keyword>
<feature type="chain" id="PRO_5011984069" description="Cytochrome C" evidence="8">
    <location>
        <begin position="24"/>
        <end position="149"/>
    </location>
</feature>
<dbReference type="InterPro" id="IPR002321">
    <property type="entry name" value="Cyt_c_II"/>
</dbReference>
<accession>A0A1T2KXL4</accession>
<dbReference type="PIRSF" id="PIRSF000027">
    <property type="entry name" value="Cytc_c_prime"/>
    <property type="match status" value="1"/>
</dbReference>
<dbReference type="Gene3D" id="1.20.120.10">
    <property type="entry name" value="Cytochrome c/b562"/>
    <property type="match status" value="1"/>
</dbReference>
<evidence type="ECO:0000256" key="4">
    <source>
        <dbReference type="ARBA" id="ARBA00022982"/>
    </source>
</evidence>
<proteinExistence type="predicted"/>
<dbReference type="GO" id="GO:0009055">
    <property type="term" value="F:electron transfer activity"/>
    <property type="evidence" value="ECO:0007669"/>
    <property type="project" value="InterPro"/>
</dbReference>
<evidence type="ECO:0000256" key="6">
    <source>
        <dbReference type="PIRSR" id="PIRSR000027-1"/>
    </source>
</evidence>
<dbReference type="InterPro" id="IPR012127">
    <property type="entry name" value="Cyt_c_prime"/>
</dbReference>
<dbReference type="GO" id="GO:0020037">
    <property type="term" value="F:heme binding"/>
    <property type="evidence" value="ECO:0007669"/>
    <property type="project" value="InterPro"/>
</dbReference>
<evidence type="ECO:0000313" key="9">
    <source>
        <dbReference type="EMBL" id="OOZ37599.1"/>
    </source>
</evidence>
<keyword evidence="1" id="KW-0813">Transport</keyword>
<protein>
    <recommendedName>
        <fullName evidence="11">Cytochrome C</fullName>
    </recommendedName>
</protein>
<dbReference type="GO" id="GO:0042597">
    <property type="term" value="C:periplasmic space"/>
    <property type="evidence" value="ECO:0007669"/>
    <property type="project" value="InterPro"/>
</dbReference>
<reference evidence="9 10" key="1">
    <citation type="submission" date="2016-11" db="EMBL/GenBank/DDBJ databases">
        <title>Mixed transmission modes and dynamic genome evolution in an obligate animal-bacterial symbiosis.</title>
        <authorList>
            <person name="Russell S.L."/>
            <person name="Corbett-Detig R.B."/>
            <person name="Cavanaugh C.M."/>
        </authorList>
    </citation>
    <scope>NUCLEOTIDE SEQUENCE [LARGE SCALE GENOMIC DNA]</scope>
    <source>
        <strain evidence="9">Se-Cadez</strain>
    </source>
</reference>
<organism evidence="9 10">
    <name type="scientific">Solemya velesiana gill symbiont</name>
    <dbReference type="NCBI Taxonomy" id="1918948"/>
    <lineage>
        <taxon>Bacteria</taxon>
        <taxon>Pseudomonadati</taxon>
        <taxon>Pseudomonadota</taxon>
        <taxon>Gammaproteobacteria</taxon>
        <taxon>sulfur-oxidizing symbionts</taxon>
    </lineage>
</organism>
<dbReference type="Pfam" id="PF01322">
    <property type="entry name" value="Cytochrom_C_2"/>
    <property type="match status" value="1"/>
</dbReference>
<evidence type="ECO:0000256" key="2">
    <source>
        <dbReference type="ARBA" id="ARBA00022617"/>
    </source>
</evidence>
<dbReference type="AlphaFoldDB" id="A0A1T2KXL4"/>
<feature type="signal peptide" evidence="8">
    <location>
        <begin position="1"/>
        <end position="23"/>
    </location>
</feature>
<feature type="binding site" description="covalent" evidence="7">
    <location>
        <position position="143"/>
    </location>
    <ligand>
        <name>heme c</name>
        <dbReference type="ChEBI" id="CHEBI:61717"/>
    </ligand>
</feature>